<dbReference type="Proteomes" id="UP001230145">
    <property type="component" value="Unassembled WGS sequence"/>
</dbReference>
<dbReference type="EMBL" id="JAUSQL010000001">
    <property type="protein sequence ID" value="MDP9832570.1"/>
    <property type="molecule type" value="Genomic_DNA"/>
</dbReference>
<protein>
    <submittedName>
        <fullName evidence="2">Phosphate/sulfate permease</fullName>
    </submittedName>
</protein>
<evidence type="ECO:0000313" key="2">
    <source>
        <dbReference type="EMBL" id="MDP9832570.1"/>
    </source>
</evidence>
<name>A0ABT9PIM4_9ACTO</name>
<keyword evidence="1" id="KW-1133">Transmembrane helix</keyword>
<reference evidence="2 3" key="1">
    <citation type="submission" date="2023-07" db="EMBL/GenBank/DDBJ databases">
        <title>Sequencing the genomes of 1000 actinobacteria strains.</title>
        <authorList>
            <person name="Klenk H.-P."/>
        </authorList>
    </citation>
    <scope>NUCLEOTIDE SEQUENCE [LARGE SCALE GENOMIC DNA]</scope>
    <source>
        <strain evidence="2 3">DSM 19515</strain>
    </source>
</reference>
<keyword evidence="3" id="KW-1185">Reference proteome</keyword>
<feature type="transmembrane region" description="Helical" evidence="1">
    <location>
        <begin position="30"/>
        <end position="51"/>
    </location>
</feature>
<keyword evidence="1" id="KW-0472">Membrane</keyword>
<sequence>MSANSGVYWLLVMTGFFAYSFITEDWGQSWIIWPVAGVLFAALMVGLSYWVGSRQENRQDA</sequence>
<feature type="transmembrane region" description="Helical" evidence="1">
    <location>
        <begin position="6"/>
        <end position="23"/>
    </location>
</feature>
<evidence type="ECO:0000313" key="3">
    <source>
        <dbReference type="Proteomes" id="UP001230145"/>
    </source>
</evidence>
<proteinExistence type="predicted"/>
<organism evidence="2 3">
    <name type="scientific">Trueperella abortisuis</name>
    <dbReference type="NCBI Taxonomy" id="445930"/>
    <lineage>
        <taxon>Bacteria</taxon>
        <taxon>Bacillati</taxon>
        <taxon>Actinomycetota</taxon>
        <taxon>Actinomycetes</taxon>
        <taxon>Actinomycetales</taxon>
        <taxon>Actinomycetaceae</taxon>
        <taxon>Trueperella</taxon>
    </lineage>
</organism>
<keyword evidence="1" id="KW-0812">Transmembrane</keyword>
<comment type="caution">
    <text evidence="2">The sequence shown here is derived from an EMBL/GenBank/DDBJ whole genome shotgun (WGS) entry which is preliminary data.</text>
</comment>
<accession>A0ABT9PIM4</accession>
<gene>
    <name evidence="2" type="ORF">J2S45_001249</name>
</gene>
<evidence type="ECO:0000256" key="1">
    <source>
        <dbReference type="SAM" id="Phobius"/>
    </source>
</evidence>